<dbReference type="KEGG" id="vg:55613028"/>
<dbReference type="Pfam" id="PF24043">
    <property type="entry name" value="DUF7352"/>
    <property type="match status" value="1"/>
</dbReference>
<gene>
    <name evidence="2" type="primary">69</name>
    <name evidence="2" type="ORF">SEA_DRLUPO_69</name>
</gene>
<dbReference type="EMBL" id="MK279909">
    <property type="protein sequence ID" value="AZS12605.1"/>
    <property type="molecule type" value="Genomic_DNA"/>
</dbReference>
<reference evidence="2 3" key="1">
    <citation type="submission" date="2018-12" db="EMBL/GenBank/DDBJ databases">
        <authorList>
            <person name="Almail A."/>
            <person name="Dorhout K.E."/>
            <person name="Johnson J."/>
            <person name="Jorgensen H.J."/>
            <person name="Tolsma S."/>
            <person name="Garlena R.A."/>
            <person name="Russell D.A."/>
            <person name="Pope W.H."/>
            <person name="Jacobs-Sera D."/>
            <person name="Hatfull G.F."/>
        </authorList>
    </citation>
    <scope>NUCLEOTIDE SEQUENCE [LARGE SCALE GENOMIC DNA]</scope>
</reference>
<keyword evidence="3" id="KW-1185">Reference proteome</keyword>
<accession>A0A3S9UQP0</accession>
<organism evidence="2 3">
    <name type="scientific">Mycobacterium phage DrLupo</name>
    <dbReference type="NCBI Taxonomy" id="2499037"/>
    <lineage>
        <taxon>Viruses</taxon>
        <taxon>Duplodnaviria</taxon>
        <taxon>Heunggongvirae</taxon>
        <taxon>Uroviricota</taxon>
        <taxon>Caudoviricetes</taxon>
        <taxon>Barnyardvirus</taxon>
        <taxon>Barnyardvirus drlupo</taxon>
    </lineage>
</organism>
<proteinExistence type="predicted"/>
<protein>
    <recommendedName>
        <fullName evidence="1">DUF7352 domain-containing protein</fullName>
    </recommendedName>
</protein>
<dbReference type="Proteomes" id="UP000288363">
    <property type="component" value="Segment"/>
</dbReference>
<evidence type="ECO:0000259" key="1">
    <source>
        <dbReference type="Pfam" id="PF24043"/>
    </source>
</evidence>
<dbReference type="GeneID" id="55613028"/>
<feature type="domain" description="DUF7352" evidence="1">
    <location>
        <begin position="1"/>
        <end position="106"/>
    </location>
</feature>
<name>A0A3S9UQP0_9CAUD</name>
<sequence>MKTIYKYTLNPGEANRFRTKRLLQVCHVAPVIDEEVRREMVQHGHPSREANIRAERINVWCLVDPSAEQISDFVIFGTGHPIEGDIVFCGTAVMASGLVWHLFVPDKDFYVGSR</sequence>
<dbReference type="InterPro" id="IPR055776">
    <property type="entry name" value="DUF7352"/>
</dbReference>
<dbReference type="RefSeq" id="YP_009842767.1">
    <property type="nucleotide sequence ID" value="NC_048743.1"/>
</dbReference>
<evidence type="ECO:0000313" key="2">
    <source>
        <dbReference type="EMBL" id="AZS12605.1"/>
    </source>
</evidence>
<evidence type="ECO:0000313" key="3">
    <source>
        <dbReference type="Proteomes" id="UP000288363"/>
    </source>
</evidence>